<name>R9AXW4_9GAMM</name>
<gene>
    <name evidence="1" type="ORF">I593_01697</name>
</gene>
<dbReference type="Proteomes" id="UP000016201">
    <property type="component" value="Unassembled WGS sequence"/>
</dbReference>
<evidence type="ECO:0000313" key="2">
    <source>
        <dbReference type="Proteomes" id="UP000016201"/>
    </source>
</evidence>
<organism evidence="1 2">
    <name type="scientific">Acinetobacter tandoii DSM 14970 = CIP 107469</name>
    <dbReference type="NCBI Taxonomy" id="1120927"/>
    <lineage>
        <taxon>Bacteria</taxon>
        <taxon>Pseudomonadati</taxon>
        <taxon>Pseudomonadota</taxon>
        <taxon>Gammaproteobacteria</taxon>
        <taxon>Moraxellales</taxon>
        <taxon>Moraxellaceae</taxon>
        <taxon>Acinetobacter</taxon>
    </lineage>
</organism>
<protein>
    <submittedName>
        <fullName evidence="1">Uncharacterized protein</fullName>
    </submittedName>
</protein>
<evidence type="ECO:0000313" key="1">
    <source>
        <dbReference type="EMBL" id="EOR06830.1"/>
    </source>
</evidence>
<reference evidence="1 2" key="1">
    <citation type="submission" date="2013-03" db="EMBL/GenBank/DDBJ databases">
        <title>The Genome Sequence of Acinetobacter tandoii CIP 107469.</title>
        <authorList>
            <consortium name="The Broad Institute Genome Sequencing Platform"/>
            <consortium name="The Broad Institute Genome Sequencing Center for Infectious Disease"/>
            <person name="Cerqueira G."/>
            <person name="Feldgarden M."/>
            <person name="Courvalin P."/>
            <person name="Perichon B."/>
            <person name="Grillot-Courvalin C."/>
            <person name="Clermont D."/>
            <person name="Rocha E."/>
            <person name="Yoon E.-J."/>
            <person name="Nemec A."/>
            <person name="Walker B."/>
            <person name="Young S.K."/>
            <person name="Zeng Q."/>
            <person name="Gargeya S."/>
            <person name="Fitzgerald M."/>
            <person name="Haas B."/>
            <person name="Abouelleil A."/>
            <person name="Alvarado L."/>
            <person name="Arachchi H.M."/>
            <person name="Berlin A.M."/>
            <person name="Chapman S.B."/>
            <person name="Dewar J."/>
            <person name="Goldberg J."/>
            <person name="Griggs A."/>
            <person name="Gujja S."/>
            <person name="Hansen M."/>
            <person name="Howarth C."/>
            <person name="Imamovic A."/>
            <person name="Larimer J."/>
            <person name="McCowan C."/>
            <person name="Murphy C."/>
            <person name="Neiman D."/>
            <person name="Pearson M."/>
            <person name="Priest M."/>
            <person name="Roberts A."/>
            <person name="Saif S."/>
            <person name="Shea T."/>
            <person name="Sisk P."/>
            <person name="Sykes S."/>
            <person name="Wortman J."/>
            <person name="Nusbaum C."/>
            <person name="Birren B."/>
        </authorList>
    </citation>
    <scope>NUCLEOTIDE SEQUENCE [LARGE SCALE GENOMIC DNA]</scope>
    <source>
        <strain evidence="1 2">CIP 107469</strain>
    </source>
</reference>
<sequence length="97" mass="11090">MTTLENVMDFIDQASSEDLESIATELTDRGVDFHCTECEGHECECDCDDEDGDYEKNEFIRHLINRANQFGLQDLLDELKYEGERVGFYLNIQGGVS</sequence>
<dbReference type="OrthoDB" id="6712345at2"/>
<dbReference type="EMBL" id="AQFM01000037">
    <property type="protein sequence ID" value="EOR06830.1"/>
    <property type="molecule type" value="Genomic_DNA"/>
</dbReference>
<proteinExistence type="predicted"/>
<comment type="caution">
    <text evidence="1">The sequence shown here is derived from an EMBL/GenBank/DDBJ whole genome shotgun (WGS) entry which is preliminary data.</text>
</comment>
<dbReference type="RefSeq" id="WP_016166773.1">
    <property type="nucleotide sequence ID" value="NZ_JHZG01000001.1"/>
</dbReference>
<accession>R9AXW4</accession>
<dbReference type="AlphaFoldDB" id="R9AXW4"/>
<dbReference type="PATRIC" id="fig|1120927.3.peg.1644"/>
<keyword evidence="2" id="KW-1185">Reference proteome</keyword>